<dbReference type="Proteomes" id="UP001356308">
    <property type="component" value="Unassembled WGS sequence"/>
</dbReference>
<evidence type="ECO:0000256" key="3">
    <source>
        <dbReference type="ARBA" id="ARBA00023237"/>
    </source>
</evidence>
<dbReference type="EMBL" id="JAZDDG010000002">
    <property type="protein sequence ID" value="MEE1975262.1"/>
    <property type="molecule type" value="Genomic_DNA"/>
</dbReference>
<feature type="chain" id="PRO_5046237423" evidence="4">
    <location>
        <begin position="21"/>
        <end position="802"/>
    </location>
</feature>
<evidence type="ECO:0000259" key="5">
    <source>
        <dbReference type="Pfam" id="PF14905"/>
    </source>
</evidence>
<keyword evidence="4" id="KW-0732">Signal</keyword>
<evidence type="ECO:0000256" key="4">
    <source>
        <dbReference type="SAM" id="SignalP"/>
    </source>
</evidence>
<evidence type="ECO:0000313" key="6">
    <source>
        <dbReference type="EMBL" id="MEE1975262.1"/>
    </source>
</evidence>
<organism evidence="6 7">
    <name type="scientific">Maribacter cobaltidurans</name>
    <dbReference type="NCBI Taxonomy" id="1178778"/>
    <lineage>
        <taxon>Bacteria</taxon>
        <taxon>Pseudomonadati</taxon>
        <taxon>Bacteroidota</taxon>
        <taxon>Flavobacteriia</taxon>
        <taxon>Flavobacteriales</taxon>
        <taxon>Flavobacteriaceae</taxon>
        <taxon>Maribacter</taxon>
    </lineage>
</organism>
<keyword evidence="3" id="KW-0998">Cell outer membrane</keyword>
<sequence>MKPILLFIVAALICTPVAFSQSFQLSGKVKDDVGEPIPFASVFLLQAKDSSMVKGTSADEFGAFLVENITPGIYFLKASYIGQTSGALPLDIRSDTKIGALIIPQQAEELDEVIVVSGRPKVERKVDRIVFNVENTVLSQSSSWDILRQTPGVITMQDELQIRNQPAVVYINDRKVQLSPAEVRSLLENYQGQNIKSIEVINNPPAKYDAEGGAVLNIVTNKNISLGYKGNINTNYTQGIFPKFNFGTSHFYKTKKLNVNASYSYAPRKDFRDVKNETNFINNTGVFSRWDTDFDRTNRFKTHNGGLTVDYAFNDRNEINLTSNMQISPEREYNNFQQTLITNAAGALDSTLTTESFLDETKNNISGDLTFKHRFKKSGAISFNGHYTNFDLTRTQRASSNYTLPFSSFIRNYSFFTDAKQDIEIITAQVDYNGLLGTVGLETGLKTSLINSQSQLSFFTENNGQVFVPELSDNYLYDENVYAAYISASKDWEKWSLKAGIRAEHTLSSGNSLALAQVNNLEYFELFPSVYLLHNINENHSLSLDYSRKLERPRYEDLNPFRTFINENIFYEGNPNLVPNFSNNFNLNYTLNQEYFFDFYYRDNGNYISTLSFQDNENQVLRDVTQNVLESTSYGFDFNYGKSVSNNWYLYSYISIFHEDETFLALESDAFSAKNEVNGFYLDLTNYLTLSKDGTFKGELGLVYLSGFLSGSYKMSETTNLTFGLQKSFWNRRAELSLNFNDILGKANPRYASRYLNQDNAYLAIPETQNFRLSFTYNFGNFRLEDNERQIEKSERDRIGSE</sequence>
<feature type="domain" description="Outer membrane protein beta-barrel" evidence="5">
    <location>
        <begin position="373"/>
        <end position="777"/>
    </location>
</feature>
<evidence type="ECO:0000256" key="1">
    <source>
        <dbReference type="ARBA" id="ARBA00004442"/>
    </source>
</evidence>
<accession>A0ABU7IQM2</accession>
<keyword evidence="7" id="KW-1185">Reference proteome</keyword>
<protein>
    <submittedName>
        <fullName evidence="6">Outer membrane beta-barrel family protein</fullName>
    </submittedName>
</protein>
<dbReference type="Pfam" id="PF13715">
    <property type="entry name" value="CarbopepD_reg_2"/>
    <property type="match status" value="1"/>
</dbReference>
<gene>
    <name evidence="6" type="ORF">V1I91_04235</name>
</gene>
<dbReference type="InterPro" id="IPR041700">
    <property type="entry name" value="OMP_b-brl_3"/>
</dbReference>
<dbReference type="SUPFAM" id="SSF49464">
    <property type="entry name" value="Carboxypeptidase regulatory domain-like"/>
    <property type="match status" value="1"/>
</dbReference>
<dbReference type="InterPro" id="IPR036942">
    <property type="entry name" value="Beta-barrel_TonB_sf"/>
</dbReference>
<reference evidence="6 7" key="1">
    <citation type="submission" date="2024-01" db="EMBL/GenBank/DDBJ databases">
        <title>Maribacter spp. originated from different algae showed divergent polysaccharides utilization ability.</title>
        <authorList>
            <person name="Wang H."/>
            <person name="Wu Y."/>
        </authorList>
    </citation>
    <scope>NUCLEOTIDE SEQUENCE [LARGE SCALE GENOMIC DNA]</scope>
    <source>
        <strain evidence="6 7">PR1</strain>
    </source>
</reference>
<feature type="signal peptide" evidence="4">
    <location>
        <begin position="1"/>
        <end position="20"/>
    </location>
</feature>
<dbReference type="PANTHER" id="PTHR40980">
    <property type="entry name" value="PLUG DOMAIN-CONTAINING PROTEIN"/>
    <property type="match status" value="1"/>
</dbReference>
<dbReference type="Pfam" id="PF14905">
    <property type="entry name" value="OMP_b-brl_3"/>
    <property type="match status" value="1"/>
</dbReference>
<dbReference type="InterPro" id="IPR008969">
    <property type="entry name" value="CarboxyPept-like_regulatory"/>
</dbReference>
<evidence type="ECO:0000313" key="7">
    <source>
        <dbReference type="Proteomes" id="UP001356308"/>
    </source>
</evidence>
<comment type="caution">
    <text evidence="6">The sequence shown here is derived from an EMBL/GenBank/DDBJ whole genome shotgun (WGS) entry which is preliminary data.</text>
</comment>
<keyword evidence="2" id="KW-0472">Membrane</keyword>
<evidence type="ECO:0000256" key="2">
    <source>
        <dbReference type="ARBA" id="ARBA00023136"/>
    </source>
</evidence>
<dbReference type="RefSeq" id="WP_272650090.1">
    <property type="nucleotide sequence ID" value="NZ_JAZDDG010000002.1"/>
</dbReference>
<comment type="subcellular location">
    <subcellularLocation>
        <location evidence="1">Cell outer membrane</location>
    </subcellularLocation>
</comment>
<dbReference type="SUPFAM" id="SSF56935">
    <property type="entry name" value="Porins"/>
    <property type="match status" value="1"/>
</dbReference>
<dbReference type="Gene3D" id="2.40.170.20">
    <property type="entry name" value="TonB-dependent receptor, beta-barrel domain"/>
    <property type="match status" value="1"/>
</dbReference>
<dbReference type="PANTHER" id="PTHR40980:SF4">
    <property type="entry name" value="TONB-DEPENDENT RECEPTOR-LIKE BETA-BARREL DOMAIN-CONTAINING PROTEIN"/>
    <property type="match status" value="1"/>
</dbReference>
<name>A0ABU7IQM2_9FLAO</name>
<proteinExistence type="predicted"/>